<name>A0ABD2NGX5_9CUCU</name>
<accession>A0ABD2NGX5</accession>
<dbReference type="Proteomes" id="UP001516400">
    <property type="component" value="Unassembled WGS sequence"/>
</dbReference>
<organism evidence="1 2">
    <name type="scientific">Cryptolaemus montrouzieri</name>
    <dbReference type="NCBI Taxonomy" id="559131"/>
    <lineage>
        <taxon>Eukaryota</taxon>
        <taxon>Metazoa</taxon>
        <taxon>Ecdysozoa</taxon>
        <taxon>Arthropoda</taxon>
        <taxon>Hexapoda</taxon>
        <taxon>Insecta</taxon>
        <taxon>Pterygota</taxon>
        <taxon>Neoptera</taxon>
        <taxon>Endopterygota</taxon>
        <taxon>Coleoptera</taxon>
        <taxon>Polyphaga</taxon>
        <taxon>Cucujiformia</taxon>
        <taxon>Coccinelloidea</taxon>
        <taxon>Coccinellidae</taxon>
        <taxon>Scymninae</taxon>
        <taxon>Scymnini</taxon>
        <taxon>Cryptolaemus</taxon>
    </lineage>
</organism>
<comment type="caution">
    <text evidence="1">The sequence shown here is derived from an EMBL/GenBank/DDBJ whole genome shotgun (WGS) entry which is preliminary data.</text>
</comment>
<dbReference type="EMBL" id="JABFTP020000103">
    <property type="protein sequence ID" value="KAL3277854.1"/>
    <property type="molecule type" value="Genomic_DNA"/>
</dbReference>
<evidence type="ECO:0000313" key="1">
    <source>
        <dbReference type="EMBL" id="KAL3277854.1"/>
    </source>
</evidence>
<reference evidence="1 2" key="1">
    <citation type="journal article" date="2021" name="BMC Biol.">
        <title>Horizontally acquired antibacterial genes associated with adaptive radiation of ladybird beetles.</title>
        <authorList>
            <person name="Li H.S."/>
            <person name="Tang X.F."/>
            <person name="Huang Y.H."/>
            <person name="Xu Z.Y."/>
            <person name="Chen M.L."/>
            <person name="Du X.Y."/>
            <person name="Qiu B.Y."/>
            <person name="Chen P.T."/>
            <person name="Zhang W."/>
            <person name="Slipinski A."/>
            <person name="Escalona H.E."/>
            <person name="Waterhouse R.M."/>
            <person name="Zwick A."/>
            <person name="Pang H."/>
        </authorList>
    </citation>
    <scope>NUCLEOTIDE SEQUENCE [LARGE SCALE GENOMIC DNA]</scope>
    <source>
        <strain evidence="1">SYSU2018</strain>
    </source>
</reference>
<sequence length="145" mass="16284">MCDFDSTQVILSPELEAGDSVLTFDGVLCNRIWLGLYLINWKSTVLVPQVWGKRTVVCGRALLELKMLKETRSPSVSIVLLLVADLIATHSCLAFAVPSWIRVSVDESIYLETISIPVATEWTTNHDYHNFAELHHSTPDMRNPT</sequence>
<gene>
    <name evidence="1" type="ORF">HHI36_013195</name>
</gene>
<proteinExistence type="predicted"/>
<protein>
    <submittedName>
        <fullName evidence="1">Uncharacterized protein</fullName>
    </submittedName>
</protein>
<keyword evidence="2" id="KW-1185">Reference proteome</keyword>
<dbReference type="AlphaFoldDB" id="A0ABD2NGX5"/>
<evidence type="ECO:0000313" key="2">
    <source>
        <dbReference type="Proteomes" id="UP001516400"/>
    </source>
</evidence>